<dbReference type="KEGG" id="pbap:Pla133_45470"/>
<reference evidence="1 2" key="1">
    <citation type="submission" date="2019-02" db="EMBL/GenBank/DDBJ databases">
        <title>Deep-cultivation of Planctomycetes and their phenomic and genomic characterization uncovers novel biology.</title>
        <authorList>
            <person name="Wiegand S."/>
            <person name="Jogler M."/>
            <person name="Boedeker C."/>
            <person name="Pinto D."/>
            <person name="Vollmers J."/>
            <person name="Rivas-Marin E."/>
            <person name="Kohn T."/>
            <person name="Peeters S.H."/>
            <person name="Heuer A."/>
            <person name="Rast P."/>
            <person name="Oberbeckmann S."/>
            <person name="Bunk B."/>
            <person name="Jeske O."/>
            <person name="Meyerdierks A."/>
            <person name="Storesund J.E."/>
            <person name="Kallscheuer N."/>
            <person name="Luecker S."/>
            <person name="Lage O.M."/>
            <person name="Pohl T."/>
            <person name="Merkel B.J."/>
            <person name="Hornburger P."/>
            <person name="Mueller R.-W."/>
            <person name="Bruemmer F."/>
            <person name="Labrenz M."/>
            <person name="Spormann A.M."/>
            <person name="Op den Camp H."/>
            <person name="Overmann J."/>
            <person name="Amann R."/>
            <person name="Jetten M.S.M."/>
            <person name="Mascher T."/>
            <person name="Medema M.H."/>
            <person name="Devos D.P."/>
            <person name="Kaster A.-K."/>
            <person name="Ovreas L."/>
            <person name="Rohde M."/>
            <person name="Galperin M.Y."/>
            <person name="Jogler C."/>
        </authorList>
    </citation>
    <scope>NUCLEOTIDE SEQUENCE [LARGE SCALE GENOMIC DNA]</scope>
    <source>
        <strain evidence="1 2">Pla133</strain>
    </source>
</reference>
<accession>A0A518BR15</accession>
<dbReference type="Proteomes" id="UP000316921">
    <property type="component" value="Chromosome"/>
</dbReference>
<dbReference type="AlphaFoldDB" id="A0A518BR15"/>
<dbReference type="EMBL" id="CP036287">
    <property type="protein sequence ID" value="QDU69427.1"/>
    <property type="molecule type" value="Genomic_DNA"/>
</dbReference>
<evidence type="ECO:0000313" key="2">
    <source>
        <dbReference type="Proteomes" id="UP000316921"/>
    </source>
</evidence>
<sequence length="236" mass="26480">MLGEADNWQLVGSLGDELILIEQWREVGSRLLAIVPGADRPRVRIVAFAAEGLSNACIADGRIVARVDMASTKNPAFRVYSADGSHQREFEAPSARFFQWQGGESNRYASFWLWSAVMPSRRVLFDPREGRLLDPMTFEEPRFEIDYWVREPRKSFEAGLLARRGAGDREGAPVLSSFDLGSPYWRLWTALGGTVQWLEPCRPVGPIDESLGTLAQRLAELDLIPTEDAAAWIARE</sequence>
<proteinExistence type="predicted"/>
<protein>
    <submittedName>
        <fullName evidence="1">Uncharacterized protein</fullName>
    </submittedName>
</protein>
<evidence type="ECO:0000313" key="1">
    <source>
        <dbReference type="EMBL" id="QDU69427.1"/>
    </source>
</evidence>
<organism evidence="1 2">
    <name type="scientific">Engelhardtia mirabilis</name>
    <dbReference type="NCBI Taxonomy" id="2528011"/>
    <lineage>
        <taxon>Bacteria</taxon>
        <taxon>Pseudomonadati</taxon>
        <taxon>Planctomycetota</taxon>
        <taxon>Planctomycetia</taxon>
        <taxon>Planctomycetia incertae sedis</taxon>
        <taxon>Engelhardtia</taxon>
    </lineage>
</organism>
<name>A0A518BR15_9BACT</name>
<keyword evidence="2" id="KW-1185">Reference proteome</keyword>
<gene>
    <name evidence="1" type="ORF">Pla133_45470</name>
</gene>